<dbReference type="InterPro" id="IPR036378">
    <property type="entry name" value="FAS1_dom_sf"/>
</dbReference>
<feature type="chain" id="PRO_5015925777" evidence="2">
    <location>
        <begin position="30"/>
        <end position="229"/>
    </location>
</feature>
<dbReference type="GO" id="GO:0005615">
    <property type="term" value="C:extracellular space"/>
    <property type="evidence" value="ECO:0007669"/>
    <property type="project" value="TreeGrafter"/>
</dbReference>
<reference evidence="5" key="1">
    <citation type="submission" date="2018-04" db="EMBL/GenBank/DDBJ databases">
        <authorList>
            <person name="Cornet L."/>
        </authorList>
    </citation>
    <scope>NUCLEOTIDE SEQUENCE [LARGE SCALE GENOMIC DNA]</scope>
</reference>
<dbReference type="Gene3D" id="2.30.180.10">
    <property type="entry name" value="FAS1 domain"/>
    <property type="match status" value="1"/>
</dbReference>
<evidence type="ECO:0000256" key="1">
    <source>
        <dbReference type="SAM" id="MobiDB-lite"/>
    </source>
</evidence>
<evidence type="ECO:0000313" key="5">
    <source>
        <dbReference type="Proteomes" id="UP000249081"/>
    </source>
</evidence>
<evidence type="ECO:0000313" key="4">
    <source>
        <dbReference type="EMBL" id="PZO40992.1"/>
    </source>
</evidence>
<dbReference type="Proteomes" id="UP000249081">
    <property type="component" value="Unassembled WGS sequence"/>
</dbReference>
<dbReference type="InterPro" id="IPR000782">
    <property type="entry name" value="FAS1_domain"/>
</dbReference>
<accession>A0A2W4W994</accession>
<evidence type="ECO:0000256" key="2">
    <source>
        <dbReference type="SAM" id="SignalP"/>
    </source>
</evidence>
<sequence>MINPIKTLQISAVAGLFGLALTSAGAAIAADSSVNTAADGQQSGLVAQAPGTVVEVAAGNEAFSTLVTAIQAAELVDTLSGEGPFTVFAPTNAAFVDLDNTLMSEYGIALADLLKPENQATLQAVLTYHVVGADIMAEDIPMGVTVVPALDENDLRVTRTGDAVMVNTATVTAADIEASNGVIHVIDTVLIPPQVLAALEASVAEPEAPAQPAPATAQPAPAEPVRGLW</sequence>
<dbReference type="PANTHER" id="PTHR10900">
    <property type="entry name" value="PERIOSTIN-RELATED"/>
    <property type="match status" value="1"/>
</dbReference>
<dbReference type="FunFam" id="2.30.180.10:FF:000014">
    <property type="entry name" value="Stabilin 1"/>
    <property type="match status" value="1"/>
</dbReference>
<protein>
    <submittedName>
        <fullName evidence="4">Fasciclin</fullName>
    </submittedName>
</protein>
<feature type="domain" description="FAS1" evidence="3">
    <location>
        <begin position="50"/>
        <end position="190"/>
    </location>
</feature>
<reference evidence="4 5" key="2">
    <citation type="submission" date="2018-06" db="EMBL/GenBank/DDBJ databases">
        <title>Metagenomic assembly of (sub)arctic Cyanobacteria and their associated microbiome from non-axenic cultures.</title>
        <authorList>
            <person name="Baurain D."/>
        </authorList>
    </citation>
    <scope>NUCLEOTIDE SEQUENCE [LARGE SCALE GENOMIC DNA]</scope>
    <source>
        <strain evidence="4">ULC041bin1</strain>
    </source>
</reference>
<dbReference type="PANTHER" id="PTHR10900:SF77">
    <property type="entry name" value="FI19380P1"/>
    <property type="match status" value="1"/>
</dbReference>
<feature type="region of interest" description="Disordered" evidence="1">
    <location>
        <begin position="207"/>
        <end position="229"/>
    </location>
</feature>
<comment type="caution">
    <text evidence="4">The sequence shown here is derived from an EMBL/GenBank/DDBJ whole genome shotgun (WGS) entry which is preliminary data.</text>
</comment>
<dbReference type="SUPFAM" id="SSF82153">
    <property type="entry name" value="FAS1 domain"/>
    <property type="match status" value="1"/>
</dbReference>
<dbReference type="EMBL" id="QBMN01000068">
    <property type="protein sequence ID" value="PZO40992.1"/>
    <property type="molecule type" value="Genomic_DNA"/>
</dbReference>
<gene>
    <name evidence="4" type="ORF">DCF17_11215</name>
</gene>
<proteinExistence type="predicted"/>
<evidence type="ECO:0000259" key="3">
    <source>
        <dbReference type="PROSITE" id="PS50213"/>
    </source>
</evidence>
<feature type="signal peptide" evidence="2">
    <location>
        <begin position="1"/>
        <end position="29"/>
    </location>
</feature>
<organism evidence="4 5">
    <name type="scientific">Shackletoniella antarctica</name>
    <dbReference type="NCBI Taxonomy" id="268115"/>
    <lineage>
        <taxon>Bacteria</taxon>
        <taxon>Bacillati</taxon>
        <taxon>Cyanobacteriota</taxon>
        <taxon>Cyanophyceae</taxon>
        <taxon>Oculatellales</taxon>
        <taxon>Oculatellaceae</taxon>
        <taxon>Shackletoniella</taxon>
    </lineage>
</organism>
<dbReference type="SMART" id="SM00554">
    <property type="entry name" value="FAS1"/>
    <property type="match status" value="1"/>
</dbReference>
<dbReference type="AlphaFoldDB" id="A0A2W4W994"/>
<keyword evidence="2" id="KW-0732">Signal</keyword>
<dbReference type="Pfam" id="PF02469">
    <property type="entry name" value="Fasciclin"/>
    <property type="match status" value="1"/>
</dbReference>
<name>A0A2W4W994_9CYAN</name>
<dbReference type="PROSITE" id="PS50213">
    <property type="entry name" value="FAS1"/>
    <property type="match status" value="1"/>
</dbReference>
<dbReference type="InterPro" id="IPR050904">
    <property type="entry name" value="Adhesion/Biosynth-related"/>
</dbReference>